<feature type="domain" description="Thioesterase" evidence="3">
    <location>
        <begin position="34"/>
        <end position="119"/>
    </location>
</feature>
<sequence length="155" mass="17410">MTLVPMTLAPTSGAIDEGVHRFPIRVYYEDTDAGGIVYHANYLRFAERARSECLRLVGWQHDRMLAETGLGWVVRRAEIDFRRPARLDDALMVETQLADLKGARMTARQTILKDDDPLVVLDLELVLLTPSGRPGRIPASLSDALRPFLVTQPLK</sequence>
<proteinExistence type="inferred from homology"/>
<evidence type="ECO:0000256" key="2">
    <source>
        <dbReference type="ARBA" id="ARBA00022801"/>
    </source>
</evidence>
<dbReference type="InterPro" id="IPR014166">
    <property type="entry name" value="Tol-Pal_acyl-CoA_thioesterase"/>
</dbReference>
<keyword evidence="2" id="KW-0378">Hydrolase</keyword>
<dbReference type="Gene3D" id="3.10.129.10">
    <property type="entry name" value="Hotdog Thioesterase"/>
    <property type="match status" value="1"/>
</dbReference>
<dbReference type="PANTHER" id="PTHR31793">
    <property type="entry name" value="4-HYDROXYBENZOYL-COA THIOESTERASE FAMILY MEMBER"/>
    <property type="match status" value="1"/>
</dbReference>
<dbReference type="NCBIfam" id="TIGR02799">
    <property type="entry name" value="thio_ybgC"/>
    <property type="match status" value="1"/>
</dbReference>
<dbReference type="InterPro" id="IPR008272">
    <property type="entry name" value="HB-CoA_thioesterase_AS"/>
</dbReference>
<protein>
    <submittedName>
        <fullName evidence="4">4-hydroxybenzoyl-CoA thioesterase</fullName>
    </submittedName>
</protein>
<dbReference type="InterPro" id="IPR029069">
    <property type="entry name" value="HotDog_dom_sf"/>
</dbReference>
<reference evidence="4" key="2">
    <citation type="submission" date="2020-09" db="EMBL/GenBank/DDBJ databases">
        <authorList>
            <person name="Sun Q."/>
            <person name="Zhou Y."/>
        </authorList>
    </citation>
    <scope>NUCLEOTIDE SEQUENCE</scope>
    <source>
        <strain evidence="4">CGMCC 1.15725</strain>
    </source>
</reference>
<dbReference type="PANTHER" id="PTHR31793:SF37">
    <property type="entry name" value="ACYL-COA THIOESTER HYDROLASE YBGC"/>
    <property type="match status" value="1"/>
</dbReference>
<dbReference type="InterPro" id="IPR006683">
    <property type="entry name" value="Thioestr_dom"/>
</dbReference>
<dbReference type="NCBIfam" id="TIGR00051">
    <property type="entry name" value="YbgC/FadM family acyl-CoA thioesterase"/>
    <property type="match status" value="1"/>
</dbReference>
<evidence type="ECO:0000256" key="1">
    <source>
        <dbReference type="ARBA" id="ARBA00005953"/>
    </source>
</evidence>
<dbReference type="CDD" id="cd00586">
    <property type="entry name" value="4HBT"/>
    <property type="match status" value="1"/>
</dbReference>
<evidence type="ECO:0000259" key="3">
    <source>
        <dbReference type="Pfam" id="PF03061"/>
    </source>
</evidence>
<dbReference type="RefSeq" id="WP_229743659.1">
    <property type="nucleotide sequence ID" value="NZ_BMJQ01000005.1"/>
</dbReference>
<dbReference type="GO" id="GO:0047617">
    <property type="term" value="F:fatty acyl-CoA hydrolase activity"/>
    <property type="evidence" value="ECO:0007669"/>
    <property type="project" value="TreeGrafter"/>
</dbReference>
<dbReference type="InterPro" id="IPR050563">
    <property type="entry name" value="4-hydroxybenzoyl-CoA_TE"/>
</dbReference>
<gene>
    <name evidence="4" type="ORF">GCM10011611_23250</name>
</gene>
<keyword evidence="5" id="KW-1185">Reference proteome</keyword>
<evidence type="ECO:0000313" key="4">
    <source>
        <dbReference type="EMBL" id="GGF16850.1"/>
    </source>
</evidence>
<dbReference type="FunFam" id="3.10.129.10:FF:000004">
    <property type="entry name" value="Tol-pal system-associated acyl-CoA thioesterase"/>
    <property type="match status" value="1"/>
</dbReference>
<organism evidence="4 5">
    <name type="scientific">Aliidongia dinghuensis</name>
    <dbReference type="NCBI Taxonomy" id="1867774"/>
    <lineage>
        <taxon>Bacteria</taxon>
        <taxon>Pseudomonadati</taxon>
        <taxon>Pseudomonadota</taxon>
        <taxon>Alphaproteobacteria</taxon>
        <taxon>Rhodospirillales</taxon>
        <taxon>Dongiaceae</taxon>
        <taxon>Aliidongia</taxon>
    </lineage>
</organism>
<reference evidence="4" key="1">
    <citation type="journal article" date="2014" name="Int. J. Syst. Evol. Microbiol.">
        <title>Complete genome sequence of Corynebacterium casei LMG S-19264T (=DSM 44701T), isolated from a smear-ripened cheese.</title>
        <authorList>
            <consortium name="US DOE Joint Genome Institute (JGI-PGF)"/>
            <person name="Walter F."/>
            <person name="Albersmeier A."/>
            <person name="Kalinowski J."/>
            <person name="Ruckert C."/>
        </authorList>
    </citation>
    <scope>NUCLEOTIDE SEQUENCE</scope>
    <source>
        <strain evidence="4">CGMCC 1.15725</strain>
    </source>
</reference>
<comment type="similarity">
    <text evidence="1">Belongs to the 4-hydroxybenzoyl-CoA thioesterase family.</text>
</comment>
<dbReference type="PROSITE" id="PS01328">
    <property type="entry name" value="4HBCOA_THIOESTERASE"/>
    <property type="match status" value="1"/>
</dbReference>
<dbReference type="EMBL" id="BMJQ01000005">
    <property type="protein sequence ID" value="GGF16850.1"/>
    <property type="molecule type" value="Genomic_DNA"/>
</dbReference>
<dbReference type="Proteomes" id="UP000646365">
    <property type="component" value="Unassembled WGS sequence"/>
</dbReference>
<dbReference type="SUPFAM" id="SSF54637">
    <property type="entry name" value="Thioesterase/thiol ester dehydrase-isomerase"/>
    <property type="match status" value="1"/>
</dbReference>
<evidence type="ECO:0000313" key="5">
    <source>
        <dbReference type="Proteomes" id="UP000646365"/>
    </source>
</evidence>
<comment type="caution">
    <text evidence="4">The sequence shown here is derived from an EMBL/GenBank/DDBJ whole genome shotgun (WGS) entry which is preliminary data.</text>
</comment>
<dbReference type="AlphaFoldDB" id="A0A8J3E203"/>
<dbReference type="InterPro" id="IPR006684">
    <property type="entry name" value="YbgC/YbaW"/>
</dbReference>
<dbReference type="Pfam" id="PF03061">
    <property type="entry name" value="4HBT"/>
    <property type="match status" value="1"/>
</dbReference>
<dbReference type="PIRSF" id="PIRSF003230">
    <property type="entry name" value="YbgC"/>
    <property type="match status" value="1"/>
</dbReference>
<accession>A0A8J3E203</accession>
<name>A0A8J3E203_9PROT</name>